<feature type="compositionally biased region" description="Acidic residues" evidence="7">
    <location>
        <begin position="629"/>
        <end position="650"/>
    </location>
</feature>
<feature type="compositionally biased region" description="Polar residues" evidence="7">
    <location>
        <begin position="404"/>
        <end position="414"/>
    </location>
</feature>
<feature type="compositionally biased region" description="Acidic residues" evidence="7">
    <location>
        <begin position="532"/>
        <end position="542"/>
    </location>
</feature>
<dbReference type="OrthoDB" id="3990054at2759"/>
<evidence type="ECO:0000256" key="1">
    <source>
        <dbReference type="ARBA" id="ARBA00004477"/>
    </source>
</evidence>
<dbReference type="CDD" id="cd23995">
    <property type="entry name" value="Seipin_BSCL2_like"/>
    <property type="match status" value="1"/>
</dbReference>
<dbReference type="GO" id="GO:0006629">
    <property type="term" value="P:lipid metabolic process"/>
    <property type="evidence" value="ECO:0007669"/>
    <property type="project" value="UniProtKB-KW"/>
</dbReference>
<keyword evidence="5" id="KW-0443">Lipid metabolism</keyword>
<reference evidence="9 10" key="1">
    <citation type="journal article" date="2018" name="Mol. Biol. Evol.">
        <title>Broad Genomic Sampling Reveals a Smut Pathogenic Ancestry of the Fungal Clade Ustilaginomycotina.</title>
        <authorList>
            <person name="Kijpornyongpan T."/>
            <person name="Mondo S.J."/>
            <person name="Barry K."/>
            <person name="Sandor L."/>
            <person name="Lee J."/>
            <person name="Lipzen A."/>
            <person name="Pangilinan J."/>
            <person name="LaButti K."/>
            <person name="Hainaut M."/>
            <person name="Henrissat B."/>
            <person name="Grigoriev I.V."/>
            <person name="Spatafora J.W."/>
            <person name="Aime M.C."/>
        </authorList>
    </citation>
    <scope>NUCLEOTIDE SEQUENCE [LARGE SCALE GENOMIC DNA]</scope>
    <source>
        <strain evidence="9 10">MCA 3882</strain>
    </source>
</reference>
<feature type="region of interest" description="Disordered" evidence="7">
    <location>
        <begin position="1"/>
        <end position="50"/>
    </location>
</feature>
<feature type="compositionally biased region" description="Low complexity" evidence="7">
    <location>
        <begin position="584"/>
        <end position="599"/>
    </location>
</feature>
<keyword evidence="6 8" id="KW-0472">Membrane</keyword>
<evidence type="ECO:0000256" key="6">
    <source>
        <dbReference type="ARBA" id="ARBA00023136"/>
    </source>
</evidence>
<evidence type="ECO:0000256" key="4">
    <source>
        <dbReference type="ARBA" id="ARBA00022989"/>
    </source>
</evidence>
<dbReference type="InParanoid" id="A0A316VG38"/>
<protein>
    <recommendedName>
        <fullName evidence="11">Adipose-regulatory protein-domain-containing protein</fullName>
    </recommendedName>
</protein>
<feature type="transmembrane region" description="Helical" evidence="8">
    <location>
        <begin position="104"/>
        <end position="128"/>
    </location>
</feature>
<feature type="compositionally biased region" description="Polar residues" evidence="7">
    <location>
        <begin position="601"/>
        <end position="624"/>
    </location>
</feature>
<keyword evidence="10" id="KW-1185">Reference proteome</keyword>
<name>A0A316VG38_9BASI</name>
<dbReference type="Pfam" id="PF06775">
    <property type="entry name" value="Seipin"/>
    <property type="match status" value="1"/>
</dbReference>
<organism evidence="9 10">
    <name type="scientific">Meira miltonrushii</name>
    <dbReference type="NCBI Taxonomy" id="1280837"/>
    <lineage>
        <taxon>Eukaryota</taxon>
        <taxon>Fungi</taxon>
        <taxon>Dikarya</taxon>
        <taxon>Basidiomycota</taxon>
        <taxon>Ustilaginomycotina</taxon>
        <taxon>Exobasidiomycetes</taxon>
        <taxon>Exobasidiales</taxon>
        <taxon>Brachybasidiaceae</taxon>
        <taxon>Meira</taxon>
    </lineage>
</organism>
<gene>
    <name evidence="9" type="ORF">FA14DRAFT_160500</name>
</gene>
<keyword evidence="4 8" id="KW-1133">Transmembrane helix</keyword>
<evidence type="ECO:0000256" key="5">
    <source>
        <dbReference type="ARBA" id="ARBA00023098"/>
    </source>
</evidence>
<dbReference type="STRING" id="1280837.A0A316VG38"/>
<dbReference type="PANTHER" id="PTHR21212:SF0">
    <property type="entry name" value="SEIPIN"/>
    <property type="match status" value="1"/>
</dbReference>
<feature type="transmembrane region" description="Helical" evidence="8">
    <location>
        <begin position="355"/>
        <end position="383"/>
    </location>
</feature>
<evidence type="ECO:0000256" key="2">
    <source>
        <dbReference type="ARBA" id="ARBA00022692"/>
    </source>
</evidence>
<evidence type="ECO:0000313" key="9">
    <source>
        <dbReference type="EMBL" id="PWN35283.1"/>
    </source>
</evidence>
<proteinExistence type="predicted"/>
<dbReference type="GeneID" id="37020489"/>
<keyword evidence="3" id="KW-0256">Endoplasmic reticulum</keyword>
<dbReference type="RefSeq" id="XP_025355585.1">
    <property type="nucleotide sequence ID" value="XM_025498708.1"/>
</dbReference>
<dbReference type="PANTHER" id="PTHR21212">
    <property type="entry name" value="BERNARDINELLI-SEIP CONGENITAL LIPODYSTROPHY 2 HOMOLOG BSCL2 PROTEIN"/>
    <property type="match status" value="1"/>
</dbReference>
<feature type="compositionally biased region" description="Low complexity" evidence="7">
    <location>
        <begin position="445"/>
        <end position="462"/>
    </location>
</feature>
<accession>A0A316VG38</accession>
<dbReference type="InterPro" id="IPR009617">
    <property type="entry name" value="Seipin"/>
</dbReference>
<keyword evidence="2 8" id="KW-0812">Transmembrane</keyword>
<feature type="region of interest" description="Disordered" evidence="7">
    <location>
        <begin position="510"/>
        <end position="650"/>
    </location>
</feature>
<evidence type="ECO:0008006" key="11">
    <source>
        <dbReference type="Google" id="ProtNLM"/>
    </source>
</evidence>
<dbReference type="EMBL" id="KZ819603">
    <property type="protein sequence ID" value="PWN35283.1"/>
    <property type="molecule type" value="Genomic_DNA"/>
</dbReference>
<dbReference type="Proteomes" id="UP000245771">
    <property type="component" value="Unassembled WGS sequence"/>
</dbReference>
<feature type="region of interest" description="Disordered" evidence="7">
    <location>
        <begin position="403"/>
        <end position="465"/>
    </location>
</feature>
<evidence type="ECO:0000313" key="10">
    <source>
        <dbReference type="Proteomes" id="UP000245771"/>
    </source>
</evidence>
<evidence type="ECO:0000256" key="3">
    <source>
        <dbReference type="ARBA" id="ARBA00022824"/>
    </source>
</evidence>
<dbReference type="GO" id="GO:0005789">
    <property type="term" value="C:endoplasmic reticulum membrane"/>
    <property type="evidence" value="ECO:0007669"/>
    <property type="project" value="UniProtKB-SubCell"/>
</dbReference>
<evidence type="ECO:0000256" key="8">
    <source>
        <dbReference type="SAM" id="Phobius"/>
    </source>
</evidence>
<evidence type="ECO:0000256" key="7">
    <source>
        <dbReference type="SAM" id="MobiDB-lite"/>
    </source>
</evidence>
<dbReference type="GO" id="GO:0140042">
    <property type="term" value="P:lipid droplet formation"/>
    <property type="evidence" value="ECO:0007669"/>
    <property type="project" value="UniProtKB-ARBA"/>
</dbReference>
<dbReference type="AlphaFoldDB" id="A0A316VG38"/>
<sequence>MSQRQTGGGPYYASSSSAGQRYGSAADVRPYRGGAGASGRQAPPSPRISQPPLIPQAFTEALERLPPPNQWPSQVLSYLVVDPLLALFRFVLEMAINPRTHRIILRLSVLSALFWTALGLAIAGYVGFYRAWVPDIGLTRTVWLQYGYDRPPFADISLHGLNSAIGVFAEDQEYDVSLDLIVPLSAANLDLGNFMIALDLRSAQNSSVHHISKPWIIVHEPGPIRAMNNLMFQFTRNAPAFILPTSSPPVQLMTIPLLSRAVLEPARASHPFAATVPAGVVSAHITVGRADANKYWVYGGGHGVGGVLPETGGILKAASSYEGYRSRGELQTHSASLRFDAHLTGLRYFMYHHPLASFILFTSLFMGFELISALTLWAIAAFYTSSLTQPSLEIEDNFTGRYGGTSTDFDSTPRPSAGEEGYESETPTPESDAEQRRQQSRLAESSNLSSAQRQSLASLQARDTQEFYEQRRAEMLRDELEGRRMTAVDQPATGALDDLELTQGRRVLGRLDEETEEETDVHASETSAGWEDVGEEEGESGETDPLAGGIAADDPDLARIAALRRRTVKEEDGDDNTPFGRGQSTIGGSSTSRASSVRSFGATSLGTGITGSSVAPSRSQTQATPEIKEEYEEPETEDGDDTERDDNERS</sequence>
<comment type="subcellular location">
    <subcellularLocation>
        <location evidence="1">Endoplasmic reticulum membrane</location>
        <topology evidence="1">Multi-pass membrane protein</topology>
    </subcellularLocation>
</comment>
<feature type="compositionally biased region" description="Gly residues" evidence="7">
    <location>
        <begin position="1"/>
        <end position="10"/>
    </location>
</feature>